<protein>
    <submittedName>
        <fullName evidence="4">Oxidoreductase</fullName>
    </submittedName>
</protein>
<dbReference type="InterPro" id="IPR036291">
    <property type="entry name" value="NAD(P)-bd_dom_sf"/>
</dbReference>
<sequence>MRQITAILVGAGARGRFVYGEYAKKYPKELKIVAVAEPNEERRQLAAKDHGLSSNQLYESWEQVLDGAVMADVAVISTQDRMHCAPTIKALELGYDVLLEKPMSPLSEEVNTMANASRKYNRLLTVCHVLRYTPFWSKIKEIIVSGGIGQIVSIQLSENVGYYHMAHSFVRGNWNKAEETSPMILQKSCHDMDILSWLIDQRCTKVSSYGSLLHFRPENAPVGSTLRCTGGCVVERECPYSAVRIYEEDDPCNEWNRFITNKLTPEGIREAIEHGPFGRCVYRCDNNVVDHQVVNMEFESGSTASFTMSGFSHDISRTVQIMGTLGEIRGYMEKSEIVLFPFGGEAIEVPVTVEEGGHGGGDEGLMREFLKQVRNENSNDDQGLTSAEASLQSHLMAFAAERSRLEGGKSVTIAEMMELQFTQVKGVASPNKVT</sequence>
<dbReference type="PANTHER" id="PTHR43377">
    <property type="entry name" value="BILIVERDIN REDUCTASE A"/>
    <property type="match status" value="1"/>
</dbReference>
<evidence type="ECO:0000256" key="1">
    <source>
        <dbReference type="ARBA" id="ARBA00010928"/>
    </source>
</evidence>
<dbReference type="SUPFAM" id="SSF55347">
    <property type="entry name" value="Glyceraldehyde-3-phosphate dehydrogenase-like, C-terminal domain"/>
    <property type="match status" value="1"/>
</dbReference>
<evidence type="ECO:0000313" key="4">
    <source>
        <dbReference type="EMBL" id="BBI35640.1"/>
    </source>
</evidence>
<feature type="domain" description="Gfo/Idh/MocA-like oxidoreductase C-terminal" evidence="3">
    <location>
        <begin position="140"/>
        <end position="408"/>
    </location>
</feature>
<dbReference type="InterPro" id="IPR004104">
    <property type="entry name" value="Gfo/Idh/MocA-like_OxRdtase_C"/>
</dbReference>
<keyword evidence="5" id="KW-1185">Reference proteome</keyword>
<dbReference type="OrthoDB" id="9781031at2"/>
<dbReference type="PANTHER" id="PTHR43377:SF2">
    <property type="entry name" value="BINDING ROSSMANN FOLD OXIDOREDUCTASE, PUTATIVE (AFU_ORTHOLOGUE AFUA_4G00560)-RELATED"/>
    <property type="match status" value="1"/>
</dbReference>
<dbReference type="Gene3D" id="3.30.360.10">
    <property type="entry name" value="Dihydrodipicolinate Reductase, domain 2"/>
    <property type="match status" value="1"/>
</dbReference>
<dbReference type="InterPro" id="IPR051450">
    <property type="entry name" value="Gfo/Idh/MocA_Oxidoreductases"/>
</dbReference>
<dbReference type="SUPFAM" id="SSF51735">
    <property type="entry name" value="NAD(P)-binding Rossmann-fold domains"/>
    <property type="match status" value="1"/>
</dbReference>
<gene>
    <name evidence="4" type="ORF">KCTCHS21_50390</name>
</gene>
<name>A0A3T1DC03_9BACL</name>
<evidence type="ECO:0000259" key="3">
    <source>
        <dbReference type="Pfam" id="PF02894"/>
    </source>
</evidence>
<proteinExistence type="inferred from homology"/>
<dbReference type="GO" id="GO:0000166">
    <property type="term" value="F:nucleotide binding"/>
    <property type="evidence" value="ECO:0007669"/>
    <property type="project" value="InterPro"/>
</dbReference>
<dbReference type="KEGG" id="cohn:KCTCHS21_50390"/>
<comment type="similarity">
    <text evidence="1">Belongs to the Gfo/Idh/MocA family.</text>
</comment>
<evidence type="ECO:0000313" key="5">
    <source>
        <dbReference type="Proteomes" id="UP000289856"/>
    </source>
</evidence>
<reference evidence="4 5" key="1">
    <citation type="submission" date="2019-01" db="EMBL/GenBank/DDBJ databases">
        <title>Complete genome sequence of Cohnella hallensis HS21 isolated from Korean fir (Abies koreana) rhizospheric soil.</title>
        <authorList>
            <person name="Jiang L."/>
            <person name="Kang S.W."/>
            <person name="Kim S."/>
            <person name="Jung J."/>
            <person name="Kim C.Y."/>
            <person name="Kim D.H."/>
            <person name="Kim S.W."/>
            <person name="Lee J."/>
        </authorList>
    </citation>
    <scope>NUCLEOTIDE SEQUENCE [LARGE SCALE GENOMIC DNA]</scope>
    <source>
        <strain evidence="4 5">HS21</strain>
    </source>
</reference>
<dbReference type="EMBL" id="AP019400">
    <property type="protein sequence ID" value="BBI35640.1"/>
    <property type="molecule type" value="Genomic_DNA"/>
</dbReference>
<evidence type="ECO:0000259" key="2">
    <source>
        <dbReference type="Pfam" id="PF01408"/>
    </source>
</evidence>
<dbReference type="Pfam" id="PF01408">
    <property type="entry name" value="GFO_IDH_MocA"/>
    <property type="match status" value="1"/>
</dbReference>
<dbReference type="InterPro" id="IPR000683">
    <property type="entry name" value="Gfo/Idh/MocA-like_OxRdtase_N"/>
</dbReference>
<organism evidence="4 5">
    <name type="scientific">Cohnella abietis</name>
    <dbReference type="NCBI Taxonomy" id="2507935"/>
    <lineage>
        <taxon>Bacteria</taxon>
        <taxon>Bacillati</taxon>
        <taxon>Bacillota</taxon>
        <taxon>Bacilli</taxon>
        <taxon>Bacillales</taxon>
        <taxon>Paenibacillaceae</taxon>
        <taxon>Cohnella</taxon>
    </lineage>
</organism>
<dbReference type="RefSeq" id="WP_130614484.1">
    <property type="nucleotide sequence ID" value="NZ_AP019400.1"/>
</dbReference>
<feature type="domain" description="Gfo/Idh/MocA-like oxidoreductase N-terminal" evidence="2">
    <location>
        <begin position="7"/>
        <end position="127"/>
    </location>
</feature>
<dbReference type="AlphaFoldDB" id="A0A3T1DC03"/>
<dbReference type="Pfam" id="PF02894">
    <property type="entry name" value="GFO_IDH_MocA_C"/>
    <property type="match status" value="1"/>
</dbReference>
<dbReference type="Gene3D" id="3.40.50.720">
    <property type="entry name" value="NAD(P)-binding Rossmann-like Domain"/>
    <property type="match status" value="1"/>
</dbReference>
<accession>A0A3T1DC03</accession>
<dbReference type="Proteomes" id="UP000289856">
    <property type="component" value="Chromosome"/>
</dbReference>